<dbReference type="PANTHER" id="PTHR10984">
    <property type="entry name" value="ENDOPLASMIC RETICULUM-GOLGI INTERMEDIATE COMPARTMENT PROTEIN"/>
    <property type="match status" value="1"/>
</dbReference>
<dbReference type="AlphaFoldDB" id="A0AAD6KQ76"/>
<protein>
    <recommendedName>
        <fullName evidence="3">Endoplasmic reticulum vesicle transporter C-terminal domain-containing protein</fullName>
    </recommendedName>
</protein>
<keyword evidence="5" id="KW-1185">Reference proteome</keyword>
<sequence length="253" mass="28938">MHGGQEGKLRLDTDEEKPQTSECKREGFVQMIKDEEGEGCNINGSLEVNRVAGNFHFVPMKGFHHSIIQLQDLLDLQTESYNVSHRINRLAFGDYFPGVVNPLDGIQLMHETPNGVQQFFIKVVPTIYTDIRGRTVHSNQYSVTEHFKKSESIHFDSLPGVYFIYDISPIKVTFKEEHTSFLHFMTSICAIIGGSFSVFYSPQPPALEKLQFYSRTYMHLLFIPHLESLLFVIIVFIMVLIGSFEMHCSIVIV</sequence>
<evidence type="ECO:0000259" key="3">
    <source>
        <dbReference type="Pfam" id="PF07970"/>
    </source>
</evidence>
<reference evidence="4 5" key="1">
    <citation type="journal article" date="2023" name="Int. J. Mol. Sci.">
        <title>De Novo Assembly and Annotation of 11 Diverse Shrub Willow (Salix) Genomes Reveals Novel Gene Organization in Sex-Linked Regions.</title>
        <authorList>
            <person name="Hyden B."/>
            <person name="Feng K."/>
            <person name="Yates T.B."/>
            <person name="Jawdy S."/>
            <person name="Cereghino C."/>
            <person name="Smart L.B."/>
            <person name="Muchero W."/>
        </authorList>
    </citation>
    <scope>NUCLEOTIDE SEQUENCE [LARGE SCALE GENOMIC DNA]</scope>
    <source>
        <tissue evidence="4">Shoot tip</tissue>
    </source>
</reference>
<comment type="caution">
    <text evidence="4">The sequence shown here is derived from an EMBL/GenBank/DDBJ whole genome shotgun (WGS) entry which is preliminary data.</text>
</comment>
<dbReference type="InterPro" id="IPR012936">
    <property type="entry name" value="Erv_C"/>
</dbReference>
<evidence type="ECO:0000313" key="5">
    <source>
        <dbReference type="Proteomes" id="UP001162972"/>
    </source>
</evidence>
<gene>
    <name evidence="4" type="ORF">OIU84_023052</name>
</gene>
<feature type="transmembrane region" description="Helical" evidence="2">
    <location>
        <begin position="220"/>
        <end position="241"/>
    </location>
</feature>
<accession>A0AAD6KQ76</accession>
<dbReference type="GO" id="GO:0030134">
    <property type="term" value="C:COPII-coated ER to Golgi transport vesicle"/>
    <property type="evidence" value="ECO:0007669"/>
    <property type="project" value="TreeGrafter"/>
</dbReference>
<dbReference type="PANTHER" id="PTHR10984:SF55">
    <property type="entry name" value="ENDOPLASMIC RETICULUM VESICLE TRANSPORTER C-TERMINAL DOMAIN-CONTAINING PROTEIN"/>
    <property type="match status" value="1"/>
</dbReference>
<feature type="domain" description="Endoplasmic reticulum vesicle transporter C-terminal" evidence="3">
    <location>
        <begin position="18"/>
        <end position="199"/>
    </location>
</feature>
<keyword evidence="2" id="KW-0472">Membrane</keyword>
<dbReference type="EMBL" id="JAPFFJ010000005">
    <property type="protein sequence ID" value="KAJ6427583.1"/>
    <property type="molecule type" value="Genomic_DNA"/>
</dbReference>
<dbReference type="GO" id="GO:0005783">
    <property type="term" value="C:endoplasmic reticulum"/>
    <property type="evidence" value="ECO:0007669"/>
    <property type="project" value="TreeGrafter"/>
</dbReference>
<dbReference type="Pfam" id="PF07970">
    <property type="entry name" value="COPIIcoated_ERV"/>
    <property type="match status" value="1"/>
</dbReference>
<feature type="transmembrane region" description="Helical" evidence="2">
    <location>
        <begin position="181"/>
        <end position="200"/>
    </location>
</feature>
<evidence type="ECO:0000313" key="4">
    <source>
        <dbReference type="EMBL" id="KAJ6427583.1"/>
    </source>
</evidence>
<keyword evidence="2" id="KW-0812">Transmembrane</keyword>
<dbReference type="Proteomes" id="UP001162972">
    <property type="component" value="Chromosome 1"/>
</dbReference>
<name>A0AAD6KQ76_9ROSI</name>
<evidence type="ECO:0000256" key="1">
    <source>
        <dbReference type="SAM" id="MobiDB-lite"/>
    </source>
</evidence>
<dbReference type="InterPro" id="IPR045888">
    <property type="entry name" value="Erv"/>
</dbReference>
<organism evidence="4 5">
    <name type="scientific">Salix udensis</name>
    <dbReference type="NCBI Taxonomy" id="889485"/>
    <lineage>
        <taxon>Eukaryota</taxon>
        <taxon>Viridiplantae</taxon>
        <taxon>Streptophyta</taxon>
        <taxon>Embryophyta</taxon>
        <taxon>Tracheophyta</taxon>
        <taxon>Spermatophyta</taxon>
        <taxon>Magnoliopsida</taxon>
        <taxon>eudicotyledons</taxon>
        <taxon>Gunneridae</taxon>
        <taxon>Pentapetalae</taxon>
        <taxon>rosids</taxon>
        <taxon>fabids</taxon>
        <taxon>Malpighiales</taxon>
        <taxon>Salicaceae</taxon>
        <taxon>Saliceae</taxon>
        <taxon>Salix</taxon>
    </lineage>
</organism>
<feature type="region of interest" description="Disordered" evidence="1">
    <location>
        <begin position="1"/>
        <end position="23"/>
    </location>
</feature>
<keyword evidence="2" id="KW-1133">Transmembrane helix</keyword>
<proteinExistence type="predicted"/>
<evidence type="ECO:0000256" key="2">
    <source>
        <dbReference type="SAM" id="Phobius"/>
    </source>
</evidence>